<dbReference type="STRING" id="28234.SAMN04488588_1679"/>
<reference evidence="2 4" key="2">
    <citation type="submission" date="2019-04" db="EMBL/GenBank/DDBJ databases">
        <title>Draft genome sequence data and analysis of a Fermenting Bacterium, Geotoga petraea strain HO-Geo1, isolated from heavy-oil petroleum reservoir in Russia.</title>
        <authorList>
            <person name="Grouzdev D.S."/>
            <person name="Semenova E.M."/>
            <person name="Sokolova D.S."/>
            <person name="Tourova T.P."/>
            <person name="Poltaraus A.B."/>
            <person name="Nazina T.N."/>
        </authorList>
    </citation>
    <scope>NUCLEOTIDE SEQUENCE [LARGE SCALE GENOMIC DNA]</scope>
    <source>
        <strain evidence="2 4">HO-Geo1</strain>
    </source>
</reference>
<dbReference type="OrthoDB" id="9805740at2"/>
<name>A0A1G6NXB0_9BACT</name>
<organism evidence="1 3">
    <name type="scientific">Geotoga petraea</name>
    <dbReference type="NCBI Taxonomy" id="28234"/>
    <lineage>
        <taxon>Bacteria</taxon>
        <taxon>Thermotogati</taxon>
        <taxon>Thermotogota</taxon>
        <taxon>Thermotogae</taxon>
        <taxon>Petrotogales</taxon>
        <taxon>Petrotogaceae</taxon>
        <taxon>Geotoga</taxon>
    </lineage>
</organism>
<gene>
    <name evidence="2" type="ORF">E4650_09790</name>
    <name evidence="1" type="ORF">SAMN04488588_1679</name>
</gene>
<reference evidence="1 3" key="1">
    <citation type="submission" date="2016-10" db="EMBL/GenBank/DDBJ databases">
        <authorList>
            <person name="de Groot N.N."/>
        </authorList>
    </citation>
    <scope>NUCLEOTIDE SEQUENCE [LARGE SCALE GENOMIC DNA]</scope>
    <source>
        <strain evidence="1 3">WG14</strain>
    </source>
</reference>
<dbReference type="Proteomes" id="UP000199322">
    <property type="component" value="Unassembled WGS sequence"/>
</dbReference>
<keyword evidence="3" id="KW-1185">Reference proteome</keyword>
<proteinExistence type="predicted"/>
<evidence type="ECO:0008006" key="5">
    <source>
        <dbReference type="Google" id="ProtNLM"/>
    </source>
</evidence>
<accession>A0A1G6NXB0</accession>
<evidence type="ECO:0000313" key="2">
    <source>
        <dbReference type="EMBL" id="TGG86770.1"/>
    </source>
</evidence>
<dbReference type="RefSeq" id="WP_091404738.1">
    <property type="nucleotide sequence ID" value="NZ_FMYV01000006.1"/>
</dbReference>
<dbReference type="EMBL" id="SRME01000008">
    <property type="protein sequence ID" value="TGG86770.1"/>
    <property type="molecule type" value="Genomic_DNA"/>
</dbReference>
<sequence length="238" mass="26601">MKKINTKRDLTIFKDNEYIVFAMDSCGAIGEKEYDVLNFDIYNTAKMTLRVCLNELFSVGATPKAVFSLVANEFDPTAGTILKAIKDELEDNELKDIEINGSSEENFETKMTAFGINVFSTAKKLKMKNTKSDYFIYLVGEPFVGQEVVNNQDILLTPKIIKFIINNYEIGDLIPCGSGGILKELNILSKENSLDFELFDTKIDLEKSAGPATCGVFTTKEKIESMGDYPLTLIGKYI</sequence>
<evidence type="ECO:0000313" key="3">
    <source>
        <dbReference type="Proteomes" id="UP000199322"/>
    </source>
</evidence>
<dbReference type="AlphaFoldDB" id="A0A1G6NXB0"/>
<dbReference type="EMBL" id="FMYV01000006">
    <property type="protein sequence ID" value="SDC71886.1"/>
    <property type="molecule type" value="Genomic_DNA"/>
</dbReference>
<protein>
    <recommendedName>
        <fullName evidence="5">Alpha-ribazole kinase</fullName>
    </recommendedName>
</protein>
<evidence type="ECO:0000313" key="4">
    <source>
        <dbReference type="Proteomes" id="UP000297288"/>
    </source>
</evidence>
<dbReference type="Proteomes" id="UP000297288">
    <property type="component" value="Unassembled WGS sequence"/>
</dbReference>
<evidence type="ECO:0000313" key="1">
    <source>
        <dbReference type="EMBL" id="SDC71886.1"/>
    </source>
</evidence>